<reference evidence="1 2" key="1">
    <citation type="submission" date="2015-12" db="EMBL/GenBank/DDBJ databases">
        <authorList>
            <person name="Shamseldin A."/>
            <person name="Moawad H."/>
            <person name="Abd El-Rahim W.M."/>
            <person name="Sadowsky M.J."/>
        </authorList>
    </citation>
    <scope>NUCLEOTIDE SEQUENCE [LARGE SCALE GENOMIC DNA]</scope>
    <source>
        <strain evidence="1 2">ZGT118</strain>
    </source>
</reference>
<accession>A0A101CZ34</accession>
<proteinExistence type="predicted"/>
<dbReference type="EMBL" id="LQBQ01000001">
    <property type="protein sequence ID" value="KUJ85977.1"/>
    <property type="molecule type" value="Genomic_DNA"/>
</dbReference>
<evidence type="ECO:0008006" key="3">
    <source>
        <dbReference type="Google" id="ProtNLM"/>
    </source>
</evidence>
<protein>
    <recommendedName>
        <fullName evidence="3">GpW protein</fullName>
    </recommendedName>
</protein>
<evidence type="ECO:0000313" key="1">
    <source>
        <dbReference type="EMBL" id="KUJ85977.1"/>
    </source>
</evidence>
<name>A0A101CZ34_9RHOB</name>
<comment type="caution">
    <text evidence="1">The sequence shown here is derived from an EMBL/GenBank/DDBJ whole genome shotgun (WGS) entry which is preliminary data.</text>
</comment>
<gene>
    <name evidence="1" type="ORF">AVO45_03120</name>
</gene>
<dbReference type="RefSeq" id="WP_068344336.1">
    <property type="nucleotide sequence ID" value="NZ_LQBQ01000001.1"/>
</dbReference>
<evidence type="ECO:0000313" key="2">
    <source>
        <dbReference type="Proteomes" id="UP000053791"/>
    </source>
</evidence>
<dbReference type="AlphaFoldDB" id="A0A101CZ34"/>
<keyword evidence="2" id="KW-1185">Reference proteome</keyword>
<dbReference type="STRING" id="1685379.AVO45_03120"/>
<organism evidence="1 2">
    <name type="scientific">Ruegeria marisrubri</name>
    <dbReference type="NCBI Taxonomy" id="1685379"/>
    <lineage>
        <taxon>Bacteria</taxon>
        <taxon>Pseudomonadati</taxon>
        <taxon>Pseudomonadota</taxon>
        <taxon>Alphaproteobacteria</taxon>
        <taxon>Rhodobacterales</taxon>
        <taxon>Roseobacteraceae</taxon>
        <taxon>Ruegeria</taxon>
    </lineage>
</organism>
<dbReference type="Proteomes" id="UP000053791">
    <property type="component" value="Unassembled WGS sequence"/>
</dbReference>
<dbReference type="OrthoDB" id="7873006at2"/>
<sequence>MTNWTEAELSALRRAYASGTTRVSYDGKSVDYGSAEDLLARIRTIERAIAGTAQPLPIAGRAGFSRGDR</sequence>
<dbReference type="NCBIfam" id="NF047331">
    <property type="entry name" value="phage_HTJ"/>
    <property type="match status" value="1"/>
</dbReference>